<evidence type="ECO:0000256" key="10">
    <source>
        <dbReference type="ARBA" id="ARBA00023295"/>
    </source>
</evidence>
<evidence type="ECO:0000256" key="8">
    <source>
        <dbReference type="ARBA" id="ARBA00022821"/>
    </source>
</evidence>
<keyword evidence="5" id="KW-0472">Membrane</keyword>
<keyword evidence="5" id="KW-0325">Glycoprotein</keyword>
<dbReference type="Pfam" id="PF00332">
    <property type="entry name" value="Glyco_hydro_17"/>
    <property type="match status" value="1"/>
</dbReference>
<dbReference type="SMR" id="A0A4S4DQ99"/>
<gene>
    <name evidence="15" type="ORF">TEA_011227</name>
</gene>
<sequence>MAKLSETSSKLVIFFTICSLFVSQSTAAYSIGVNYGTVADNLPPPSQVASFIKDQTTIDRVKIFDANPDILRGFANSDIYVTVTVANSDIPAVSKLSAAVSWVANNILPFYPTTKIHRIAVGNEVIATADKTLIAHLLPAMKSLHAALNLAGISSIQVSTPHSLGILSSSEPPSSGRFRRVYDRVIFAPILEFHRQTNTPFMVCPYPFFGFTPNTLDYALFKPNGGVFDHATGMNYTNMFDAQLDAIYSAMKRLGYDDVDIVVAETGWPSAGDPDQTGVNMDNAVSYNGNLIRHVCSGEGTPLMPNRTFETYVFSLFNEDLKPSTSERNFGLFRPDLSPVYDVGILRNGQSGGTTPTMPTAMAPSPSDSIKKWCIPNEDASDEALQANIDFVCSSSGGVDCSPIEEGGQCFDPNTVRSHASFAMNAYYQANGGNNFDCDFINTGVVTVADPSYGECRYAA</sequence>
<evidence type="ECO:0000313" key="16">
    <source>
        <dbReference type="Proteomes" id="UP000306102"/>
    </source>
</evidence>
<proteinExistence type="inferred from homology"/>
<evidence type="ECO:0000256" key="9">
    <source>
        <dbReference type="ARBA" id="ARBA00023157"/>
    </source>
</evidence>
<dbReference type="STRING" id="542762.A0A4S4DQ99"/>
<evidence type="ECO:0000256" key="3">
    <source>
        <dbReference type="ARBA" id="ARBA00008773"/>
    </source>
</evidence>
<dbReference type="SUPFAM" id="SSF51445">
    <property type="entry name" value="(Trans)glycosidases"/>
    <property type="match status" value="1"/>
</dbReference>
<name>A0A4S4DQ99_CAMSN</name>
<dbReference type="PANTHER" id="PTHR32227">
    <property type="entry name" value="GLUCAN ENDO-1,3-BETA-GLUCOSIDASE BG1-RELATED-RELATED"/>
    <property type="match status" value="1"/>
</dbReference>
<organism evidence="15 16">
    <name type="scientific">Camellia sinensis var. sinensis</name>
    <name type="common">China tea</name>
    <dbReference type="NCBI Taxonomy" id="542762"/>
    <lineage>
        <taxon>Eukaryota</taxon>
        <taxon>Viridiplantae</taxon>
        <taxon>Streptophyta</taxon>
        <taxon>Embryophyta</taxon>
        <taxon>Tracheophyta</taxon>
        <taxon>Spermatophyta</taxon>
        <taxon>Magnoliopsida</taxon>
        <taxon>eudicotyledons</taxon>
        <taxon>Gunneridae</taxon>
        <taxon>Pentapetalae</taxon>
        <taxon>asterids</taxon>
        <taxon>Ericales</taxon>
        <taxon>Theaceae</taxon>
        <taxon>Camellia</taxon>
    </lineage>
</organism>
<evidence type="ECO:0000259" key="14">
    <source>
        <dbReference type="SMART" id="SM00768"/>
    </source>
</evidence>
<comment type="subcellular location">
    <subcellularLocation>
        <location evidence="2">Cell membrane</location>
        <topology evidence="2">Lipid-anchor</topology>
        <topology evidence="2">GPI-anchor</topology>
    </subcellularLocation>
</comment>
<dbReference type="InterPro" id="IPR044965">
    <property type="entry name" value="Glyco_hydro_17_plant"/>
</dbReference>
<dbReference type="Proteomes" id="UP000306102">
    <property type="component" value="Unassembled WGS sequence"/>
</dbReference>
<keyword evidence="8" id="KW-0611">Plant defense</keyword>
<evidence type="ECO:0000256" key="1">
    <source>
        <dbReference type="ARBA" id="ARBA00000382"/>
    </source>
</evidence>
<evidence type="ECO:0000313" key="15">
    <source>
        <dbReference type="EMBL" id="THG05273.1"/>
    </source>
</evidence>
<keyword evidence="5" id="KW-0336">GPI-anchor</keyword>
<comment type="similarity">
    <text evidence="3 11">Belongs to the glycosyl hydrolase 17 family.</text>
</comment>
<keyword evidence="7 12" id="KW-0378">Hydrolase</keyword>
<keyword evidence="5" id="KW-0449">Lipoprotein</keyword>
<evidence type="ECO:0000256" key="6">
    <source>
        <dbReference type="ARBA" id="ARBA00022729"/>
    </source>
</evidence>
<evidence type="ECO:0000256" key="7">
    <source>
        <dbReference type="ARBA" id="ARBA00022801"/>
    </source>
</evidence>
<keyword evidence="10 12" id="KW-0326">Glycosidase</keyword>
<dbReference type="SMART" id="SM00768">
    <property type="entry name" value="X8"/>
    <property type="match status" value="1"/>
</dbReference>
<feature type="domain" description="X8" evidence="14">
    <location>
        <begin position="372"/>
        <end position="458"/>
    </location>
</feature>
<evidence type="ECO:0000256" key="11">
    <source>
        <dbReference type="RuleBase" id="RU004335"/>
    </source>
</evidence>
<dbReference type="GO" id="GO:0042973">
    <property type="term" value="F:glucan endo-1,3-beta-D-glucosidase activity"/>
    <property type="evidence" value="ECO:0007669"/>
    <property type="project" value="UniProtKB-EC"/>
</dbReference>
<evidence type="ECO:0000256" key="5">
    <source>
        <dbReference type="ARBA" id="ARBA00022622"/>
    </source>
</evidence>
<dbReference type="EC" id="3.2.1.39" evidence="4"/>
<dbReference type="InterPro" id="IPR012946">
    <property type="entry name" value="X8"/>
</dbReference>
<evidence type="ECO:0000256" key="4">
    <source>
        <dbReference type="ARBA" id="ARBA00012780"/>
    </source>
</evidence>
<evidence type="ECO:0000256" key="12">
    <source>
        <dbReference type="RuleBase" id="RU004336"/>
    </source>
</evidence>
<dbReference type="Gene3D" id="1.20.58.1040">
    <property type="match status" value="1"/>
</dbReference>
<dbReference type="GO" id="GO:0006952">
    <property type="term" value="P:defense response"/>
    <property type="evidence" value="ECO:0007669"/>
    <property type="project" value="UniProtKB-KW"/>
</dbReference>
<dbReference type="InterPro" id="IPR000490">
    <property type="entry name" value="Glyco_hydro_17"/>
</dbReference>
<protein>
    <recommendedName>
        <fullName evidence="4">glucan endo-1,3-beta-D-glucosidase</fullName>
        <ecNumber evidence="4">3.2.1.39</ecNumber>
    </recommendedName>
</protein>
<dbReference type="PROSITE" id="PS00587">
    <property type="entry name" value="GLYCOSYL_HYDROL_F17"/>
    <property type="match status" value="1"/>
</dbReference>
<dbReference type="GO" id="GO:0098552">
    <property type="term" value="C:side of membrane"/>
    <property type="evidence" value="ECO:0007669"/>
    <property type="project" value="UniProtKB-KW"/>
</dbReference>
<dbReference type="FunFam" id="1.20.58.1040:FF:000003">
    <property type="entry name" value="glucan endo-1,3-beta-glucosidase 7"/>
    <property type="match status" value="1"/>
</dbReference>
<reference evidence="15 16" key="1">
    <citation type="journal article" date="2018" name="Proc. Natl. Acad. Sci. U.S.A.">
        <title>Draft genome sequence of Camellia sinensis var. sinensis provides insights into the evolution of the tea genome and tea quality.</title>
        <authorList>
            <person name="Wei C."/>
            <person name="Yang H."/>
            <person name="Wang S."/>
            <person name="Zhao J."/>
            <person name="Liu C."/>
            <person name="Gao L."/>
            <person name="Xia E."/>
            <person name="Lu Y."/>
            <person name="Tai Y."/>
            <person name="She G."/>
            <person name="Sun J."/>
            <person name="Cao H."/>
            <person name="Tong W."/>
            <person name="Gao Q."/>
            <person name="Li Y."/>
            <person name="Deng W."/>
            <person name="Jiang X."/>
            <person name="Wang W."/>
            <person name="Chen Q."/>
            <person name="Zhang S."/>
            <person name="Li H."/>
            <person name="Wu J."/>
            <person name="Wang P."/>
            <person name="Li P."/>
            <person name="Shi C."/>
            <person name="Zheng F."/>
            <person name="Jian J."/>
            <person name="Huang B."/>
            <person name="Shan D."/>
            <person name="Shi M."/>
            <person name="Fang C."/>
            <person name="Yue Y."/>
            <person name="Li F."/>
            <person name="Li D."/>
            <person name="Wei S."/>
            <person name="Han B."/>
            <person name="Jiang C."/>
            <person name="Yin Y."/>
            <person name="Xia T."/>
            <person name="Zhang Z."/>
            <person name="Bennetzen J.L."/>
            <person name="Zhao S."/>
            <person name="Wan X."/>
        </authorList>
    </citation>
    <scope>NUCLEOTIDE SEQUENCE [LARGE SCALE GENOMIC DNA]</scope>
    <source>
        <strain evidence="16">cv. Shuchazao</strain>
        <tissue evidence="15">Leaf</tissue>
    </source>
</reference>
<keyword evidence="16" id="KW-1185">Reference proteome</keyword>
<dbReference type="Gene3D" id="3.20.20.80">
    <property type="entry name" value="Glycosidases"/>
    <property type="match status" value="1"/>
</dbReference>
<dbReference type="EMBL" id="SDRB02010651">
    <property type="protein sequence ID" value="THG05273.1"/>
    <property type="molecule type" value="Genomic_DNA"/>
</dbReference>
<evidence type="ECO:0000256" key="13">
    <source>
        <dbReference type="SAM" id="SignalP"/>
    </source>
</evidence>
<keyword evidence="9" id="KW-1015">Disulfide bond</keyword>
<evidence type="ECO:0000256" key="2">
    <source>
        <dbReference type="ARBA" id="ARBA00004609"/>
    </source>
</evidence>
<feature type="chain" id="PRO_5021015682" description="glucan endo-1,3-beta-D-glucosidase" evidence="13">
    <location>
        <begin position="28"/>
        <end position="460"/>
    </location>
</feature>
<feature type="signal peptide" evidence="13">
    <location>
        <begin position="1"/>
        <end position="27"/>
    </location>
</feature>
<dbReference type="GO" id="GO:0005975">
    <property type="term" value="P:carbohydrate metabolic process"/>
    <property type="evidence" value="ECO:0007669"/>
    <property type="project" value="InterPro"/>
</dbReference>
<accession>A0A4S4DQ99</accession>
<dbReference type="GO" id="GO:0005886">
    <property type="term" value="C:plasma membrane"/>
    <property type="evidence" value="ECO:0007669"/>
    <property type="project" value="UniProtKB-SubCell"/>
</dbReference>
<dbReference type="FunFam" id="3.20.20.80:FF:000002">
    <property type="entry name" value="Glucan endo-1,3-beta-glucosidase 3"/>
    <property type="match status" value="1"/>
</dbReference>
<keyword evidence="6 13" id="KW-0732">Signal</keyword>
<dbReference type="InterPro" id="IPR017853">
    <property type="entry name" value="GH"/>
</dbReference>
<dbReference type="Pfam" id="PF07983">
    <property type="entry name" value="X8"/>
    <property type="match status" value="1"/>
</dbReference>
<comment type="catalytic activity">
    <reaction evidence="1">
        <text>Hydrolysis of (1-&gt;3)-beta-D-glucosidic linkages in (1-&gt;3)-beta-D-glucans.</text>
        <dbReference type="EC" id="3.2.1.39"/>
    </reaction>
</comment>
<dbReference type="AlphaFoldDB" id="A0A4S4DQ99"/>
<comment type="caution">
    <text evidence="15">The sequence shown here is derived from an EMBL/GenBank/DDBJ whole genome shotgun (WGS) entry which is preliminary data.</text>
</comment>